<protein>
    <recommendedName>
        <fullName evidence="14">Hexose transporter 1</fullName>
    </recommendedName>
</protein>
<comment type="catalytic activity">
    <reaction evidence="13">
        <text>D-fructose(out) = D-fructose(in)</text>
        <dbReference type="Rhea" id="RHEA:60372"/>
        <dbReference type="ChEBI" id="CHEBI:37721"/>
    </reaction>
    <physiologicalReaction direction="left-to-right" evidence="13">
        <dbReference type="Rhea" id="RHEA:60373"/>
    </physiologicalReaction>
</comment>
<dbReference type="PANTHER" id="PTHR48020">
    <property type="entry name" value="PROTON MYO-INOSITOL COTRANSPORTER"/>
    <property type="match status" value="1"/>
</dbReference>
<feature type="transmembrane region" description="Helical" evidence="16">
    <location>
        <begin position="190"/>
        <end position="210"/>
    </location>
</feature>
<evidence type="ECO:0000256" key="9">
    <source>
        <dbReference type="ARBA" id="ARBA00044648"/>
    </source>
</evidence>
<dbReference type="InterPro" id="IPR003663">
    <property type="entry name" value="Sugar/inositol_transpt"/>
</dbReference>
<evidence type="ECO:0000259" key="17">
    <source>
        <dbReference type="PROSITE" id="PS50850"/>
    </source>
</evidence>
<feature type="transmembrane region" description="Helical" evidence="16">
    <location>
        <begin position="339"/>
        <end position="360"/>
    </location>
</feature>
<keyword evidence="6 16" id="KW-1133">Transmembrane helix</keyword>
<evidence type="ECO:0000313" key="18">
    <source>
        <dbReference type="EMBL" id="CAK0907462.1"/>
    </source>
</evidence>
<dbReference type="NCBIfam" id="TIGR00879">
    <property type="entry name" value="SP"/>
    <property type="match status" value="1"/>
</dbReference>
<feature type="transmembrane region" description="Helical" evidence="16">
    <location>
        <begin position="30"/>
        <end position="51"/>
    </location>
</feature>
<keyword evidence="7 16" id="KW-0472">Membrane</keyword>
<evidence type="ECO:0000256" key="16">
    <source>
        <dbReference type="SAM" id="Phobius"/>
    </source>
</evidence>
<evidence type="ECO:0000256" key="1">
    <source>
        <dbReference type="ARBA" id="ARBA00004141"/>
    </source>
</evidence>
<comment type="catalytic activity">
    <reaction evidence="12">
        <text>D-glucosamine(out) = D-glucosamine(in)</text>
        <dbReference type="Rhea" id="RHEA:78423"/>
        <dbReference type="ChEBI" id="CHEBI:58723"/>
    </reaction>
    <physiologicalReaction direction="left-to-right" evidence="12">
        <dbReference type="Rhea" id="RHEA:78424"/>
    </physiologicalReaction>
</comment>
<dbReference type="Gene3D" id="1.20.1250.20">
    <property type="entry name" value="MFS general substrate transporter like domains"/>
    <property type="match status" value="1"/>
</dbReference>
<organism evidence="18 19">
    <name type="scientific">Prorocentrum cordatum</name>
    <dbReference type="NCBI Taxonomy" id="2364126"/>
    <lineage>
        <taxon>Eukaryota</taxon>
        <taxon>Sar</taxon>
        <taxon>Alveolata</taxon>
        <taxon>Dinophyceae</taxon>
        <taxon>Prorocentrales</taxon>
        <taxon>Prorocentraceae</taxon>
        <taxon>Prorocentrum</taxon>
    </lineage>
</organism>
<evidence type="ECO:0000256" key="8">
    <source>
        <dbReference type="ARBA" id="ARBA00044637"/>
    </source>
</evidence>
<evidence type="ECO:0000256" key="2">
    <source>
        <dbReference type="ARBA" id="ARBA00010992"/>
    </source>
</evidence>
<keyword evidence="19" id="KW-1185">Reference proteome</keyword>
<feature type="transmembrane region" description="Helical" evidence="16">
    <location>
        <begin position="71"/>
        <end position="91"/>
    </location>
</feature>
<gene>
    <name evidence="18" type="ORF">PCOR1329_LOCUS82464</name>
</gene>
<evidence type="ECO:0000256" key="3">
    <source>
        <dbReference type="ARBA" id="ARBA00011738"/>
    </source>
</evidence>
<comment type="catalytic activity">
    <reaction evidence="11">
        <text>D-mannose(out) = D-mannose(in)</text>
        <dbReference type="Rhea" id="RHEA:78391"/>
        <dbReference type="ChEBI" id="CHEBI:4208"/>
    </reaction>
    <physiologicalReaction direction="left-to-right" evidence="11">
        <dbReference type="Rhea" id="RHEA:78392"/>
    </physiologicalReaction>
</comment>
<keyword evidence="4 15" id="KW-0813">Transport</keyword>
<evidence type="ECO:0000256" key="10">
    <source>
        <dbReference type="ARBA" id="ARBA00044656"/>
    </source>
</evidence>
<evidence type="ECO:0000256" key="15">
    <source>
        <dbReference type="RuleBase" id="RU003346"/>
    </source>
</evidence>
<dbReference type="SUPFAM" id="SSF103473">
    <property type="entry name" value="MFS general substrate transporter"/>
    <property type="match status" value="1"/>
</dbReference>
<dbReference type="PRINTS" id="PR00171">
    <property type="entry name" value="SUGRTRNSPORT"/>
</dbReference>
<evidence type="ECO:0000256" key="5">
    <source>
        <dbReference type="ARBA" id="ARBA00022692"/>
    </source>
</evidence>
<comment type="catalytic activity">
    <reaction evidence="9">
        <text>D-glucose(out) = D-glucose(in)</text>
        <dbReference type="Rhea" id="RHEA:60376"/>
        <dbReference type="ChEBI" id="CHEBI:4167"/>
    </reaction>
    <physiologicalReaction direction="left-to-right" evidence="9">
        <dbReference type="Rhea" id="RHEA:60377"/>
    </physiologicalReaction>
</comment>
<feature type="transmembrane region" description="Helical" evidence="16">
    <location>
        <begin position="128"/>
        <end position="146"/>
    </location>
</feature>
<name>A0ABN9Y573_9DINO</name>
<feature type="transmembrane region" description="Helical" evidence="16">
    <location>
        <begin position="158"/>
        <end position="178"/>
    </location>
</feature>
<accession>A0ABN9Y573</accession>
<comment type="similarity">
    <text evidence="2 15">Belongs to the major facilitator superfamily. Sugar transporter (TC 2.A.1.1) family.</text>
</comment>
<evidence type="ECO:0000256" key="7">
    <source>
        <dbReference type="ARBA" id="ARBA00023136"/>
    </source>
</evidence>
<sequence length="497" mass="52791">MVVWEDATTPLFTGMGASELQRQEPLRRSAMLFVAMVGLVGIMFGYDMGITSAAQDALRAHFDLTSGQLELFVGSLSWCALPGTLLGSVVADSHGRRFGIRLSAFVFLVGNSAMAFGRSFFVVMLGRATAGFAMGLTYPIAPMYVAEVTPARLRGGCTAFLEVLSNVGILLGYLVGWICNSLLGLNSWRTMFALGLFPPSLLLCGACFVMPESPRWLASKGKLAEARDILSHVLGPLEAHRSFGELTRLAANESEARGGFMDLVVTPDLRRIVVVGAGVAFFSQATGCETIVYYTGPILQQAGFQRESMLRATVLMGTVKTAAVVASAAFVDRAGRRPLLFASALGMAVSMGTMSAAGLARVVPAVQVMALCLFVVAFSFGFGPIVYTYNAEIYPQRYRAVGLGLAMAICRVMSAVISTTFLTLSHWLTTSGALALYSGIGFIAALFVALAVWETRALELEGGSQHVPKPVPDDAYAACIGVRACPPGSFEPRGSSN</sequence>
<evidence type="ECO:0000256" key="13">
    <source>
        <dbReference type="ARBA" id="ARBA00044710"/>
    </source>
</evidence>
<evidence type="ECO:0000256" key="4">
    <source>
        <dbReference type="ARBA" id="ARBA00022448"/>
    </source>
</evidence>
<feature type="domain" description="Major facilitator superfamily (MFS) profile" evidence="17">
    <location>
        <begin position="33"/>
        <end position="456"/>
    </location>
</feature>
<proteinExistence type="inferred from homology"/>
<dbReference type="Proteomes" id="UP001189429">
    <property type="component" value="Unassembled WGS sequence"/>
</dbReference>
<evidence type="ECO:0000256" key="11">
    <source>
        <dbReference type="ARBA" id="ARBA00044662"/>
    </source>
</evidence>
<dbReference type="PROSITE" id="PS00216">
    <property type="entry name" value="SUGAR_TRANSPORT_1"/>
    <property type="match status" value="1"/>
</dbReference>
<comment type="subcellular location">
    <subcellularLocation>
        <location evidence="1">Membrane</location>
        <topology evidence="1">Multi-pass membrane protein</topology>
    </subcellularLocation>
</comment>
<evidence type="ECO:0000313" key="19">
    <source>
        <dbReference type="Proteomes" id="UP001189429"/>
    </source>
</evidence>
<feature type="transmembrane region" description="Helical" evidence="16">
    <location>
        <begin position="98"/>
        <end position="116"/>
    </location>
</feature>
<dbReference type="InterPro" id="IPR020846">
    <property type="entry name" value="MFS_dom"/>
</dbReference>
<dbReference type="EMBL" id="CAUYUJ010021860">
    <property type="protein sequence ID" value="CAK0907462.1"/>
    <property type="molecule type" value="Genomic_DNA"/>
</dbReference>
<evidence type="ECO:0000256" key="12">
    <source>
        <dbReference type="ARBA" id="ARBA00044668"/>
    </source>
</evidence>
<comment type="subunit">
    <text evidence="3">Homodimer.</text>
</comment>
<comment type="catalytic activity">
    <reaction evidence="8">
        <text>D-galactose(in) = D-galactose(out)</text>
        <dbReference type="Rhea" id="RHEA:34915"/>
        <dbReference type="ChEBI" id="CHEBI:4139"/>
    </reaction>
    <physiologicalReaction direction="right-to-left" evidence="8">
        <dbReference type="Rhea" id="RHEA:34917"/>
    </physiologicalReaction>
</comment>
<dbReference type="InterPro" id="IPR050814">
    <property type="entry name" value="Myo-inositol_Transporter"/>
</dbReference>
<evidence type="ECO:0000256" key="14">
    <source>
        <dbReference type="ARBA" id="ARBA00044780"/>
    </source>
</evidence>
<comment type="caution">
    <text evidence="18">The sequence shown here is derived from an EMBL/GenBank/DDBJ whole genome shotgun (WGS) entry which is preliminary data.</text>
</comment>
<dbReference type="PROSITE" id="PS50850">
    <property type="entry name" value="MFS"/>
    <property type="match status" value="1"/>
</dbReference>
<reference evidence="18" key="1">
    <citation type="submission" date="2023-10" db="EMBL/GenBank/DDBJ databases">
        <authorList>
            <person name="Chen Y."/>
            <person name="Shah S."/>
            <person name="Dougan E. K."/>
            <person name="Thang M."/>
            <person name="Chan C."/>
        </authorList>
    </citation>
    <scope>NUCLEOTIDE SEQUENCE [LARGE SCALE GENOMIC DNA]</scope>
</reference>
<feature type="transmembrane region" description="Helical" evidence="16">
    <location>
        <begin position="401"/>
        <end position="428"/>
    </location>
</feature>
<dbReference type="InterPro" id="IPR005828">
    <property type="entry name" value="MFS_sugar_transport-like"/>
</dbReference>
<evidence type="ECO:0000256" key="6">
    <source>
        <dbReference type="ARBA" id="ARBA00022989"/>
    </source>
</evidence>
<comment type="catalytic activity">
    <reaction evidence="10">
        <text>D-xylose(out) = D-xylose(in)</text>
        <dbReference type="Rhea" id="RHEA:78427"/>
        <dbReference type="ChEBI" id="CHEBI:53455"/>
    </reaction>
    <physiologicalReaction direction="left-to-right" evidence="10">
        <dbReference type="Rhea" id="RHEA:78428"/>
    </physiologicalReaction>
</comment>
<dbReference type="Pfam" id="PF00083">
    <property type="entry name" value="Sugar_tr"/>
    <property type="match status" value="1"/>
</dbReference>
<dbReference type="InterPro" id="IPR005829">
    <property type="entry name" value="Sugar_transporter_CS"/>
</dbReference>
<dbReference type="PANTHER" id="PTHR48020:SF49">
    <property type="entry name" value="SUGAR TRANSPORTER"/>
    <property type="match status" value="1"/>
</dbReference>
<keyword evidence="5 16" id="KW-0812">Transmembrane</keyword>
<feature type="transmembrane region" description="Helical" evidence="16">
    <location>
        <begin position="434"/>
        <end position="453"/>
    </location>
</feature>
<dbReference type="InterPro" id="IPR036259">
    <property type="entry name" value="MFS_trans_sf"/>
</dbReference>
<feature type="transmembrane region" description="Helical" evidence="16">
    <location>
        <begin position="366"/>
        <end position="389"/>
    </location>
</feature>